<reference evidence="2 3" key="1">
    <citation type="submission" date="2019-04" db="EMBL/GenBank/DDBJ databases">
        <title>Chromosome genome assembly for Takifugu flavidus.</title>
        <authorList>
            <person name="Xiao S."/>
        </authorList>
    </citation>
    <scope>NUCLEOTIDE SEQUENCE [LARGE SCALE GENOMIC DNA]</scope>
    <source>
        <strain evidence="2">HTHZ2018</strain>
        <tissue evidence="2">Muscle</tissue>
    </source>
</reference>
<protein>
    <submittedName>
        <fullName evidence="2">RAC-beta serine/threonine-protein kinase</fullName>
    </submittedName>
</protein>
<sequence>MQPVDVNYLLICEERLIMCSLQDEVAHTVTESRVLQNTRHPFLTLWRRFAHEYSICDNSLDSEDPGQPAHFPQFSYSASIRE</sequence>
<evidence type="ECO:0000256" key="1">
    <source>
        <dbReference type="SAM" id="MobiDB-lite"/>
    </source>
</evidence>
<feature type="region of interest" description="Disordered" evidence="1">
    <location>
        <begin position="61"/>
        <end position="82"/>
    </location>
</feature>
<keyword evidence="2" id="KW-0808">Transferase</keyword>
<dbReference type="GO" id="GO:0016301">
    <property type="term" value="F:kinase activity"/>
    <property type="evidence" value="ECO:0007669"/>
    <property type="project" value="UniProtKB-KW"/>
</dbReference>
<evidence type="ECO:0000313" key="2">
    <source>
        <dbReference type="EMBL" id="TWW74222.1"/>
    </source>
</evidence>
<dbReference type="EMBL" id="RHFK02000006">
    <property type="protein sequence ID" value="TWW74222.1"/>
    <property type="molecule type" value="Genomic_DNA"/>
</dbReference>
<keyword evidence="3" id="KW-1185">Reference proteome</keyword>
<dbReference type="Proteomes" id="UP000324091">
    <property type="component" value="Chromosome 14"/>
</dbReference>
<dbReference type="AlphaFoldDB" id="A0A5C6P396"/>
<accession>A0A5C6P396</accession>
<comment type="caution">
    <text evidence="2">The sequence shown here is derived from an EMBL/GenBank/DDBJ whole genome shotgun (WGS) entry which is preliminary data.</text>
</comment>
<evidence type="ECO:0000313" key="3">
    <source>
        <dbReference type="Proteomes" id="UP000324091"/>
    </source>
</evidence>
<gene>
    <name evidence="2" type="ORF">D4764_14G0002230</name>
</gene>
<proteinExistence type="predicted"/>
<organism evidence="2 3">
    <name type="scientific">Takifugu flavidus</name>
    <name type="common">sansaifugu</name>
    <dbReference type="NCBI Taxonomy" id="433684"/>
    <lineage>
        <taxon>Eukaryota</taxon>
        <taxon>Metazoa</taxon>
        <taxon>Chordata</taxon>
        <taxon>Craniata</taxon>
        <taxon>Vertebrata</taxon>
        <taxon>Euteleostomi</taxon>
        <taxon>Actinopterygii</taxon>
        <taxon>Neopterygii</taxon>
        <taxon>Teleostei</taxon>
        <taxon>Neoteleostei</taxon>
        <taxon>Acanthomorphata</taxon>
        <taxon>Eupercaria</taxon>
        <taxon>Tetraodontiformes</taxon>
        <taxon>Tetradontoidea</taxon>
        <taxon>Tetraodontidae</taxon>
        <taxon>Takifugu</taxon>
    </lineage>
</organism>
<keyword evidence="2" id="KW-0418">Kinase</keyword>
<name>A0A5C6P396_9TELE</name>